<keyword evidence="3" id="KW-0472">Membrane</keyword>
<feature type="compositionally biased region" description="Low complexity" evidence="2">
    <location>
        <begin position="406"/>
        <end position="434"/>
    </location>
</feature>
<keyword evidence="3" id="KW-0812">Transmembrane</keyword>
<dbReference type="AlphaFoldDB" id="C7N1H3"/>
<dbReference type="HOGENOM" id="CLU_527743_0_0_11"/>
<keyword evidence="6" id="KW-1185">Reference proteome</keyword>
<dbReference type="NCBIfam" id="TIGR00350">
    <property type="entry name" value="lytR_cpsA_psr"/>
    <property type="match status" value="1"/>
</dbReference>
<feature type="compositionally biased region" description="Gly residues" evidence="2">
    <location>
        <begin position="485"/>
        <end position="496"/>
    </location>
</feature>
<dbReference type="EMBL" id="CP001684">
    <property type="protein sequence ID" value="ACV21265.1"/>
    <property type="molecule type" value="Genomic_DNA"/>
</dbReference>
<accession>C7N1H3</accession>
<dbReference type="InterPro" id="IPR050922">
    <property type="entry name" value="LytR/CpsA/Psr_CW_biosynth"/>
</dbReference>
<dbReference type="PANTHER" id="PTHR33392:SF6">
    <property type="entry name" value="POLYISOPRENYL-TEICHOIC ACID--PEPTIDOGLYCAN TEICHOIC ACID TRANSFERASE TAGU"/>
    <property type="match status" value="1"/>
</dbReference>
<evidence type="ECO:0000313" key="6">
    <source>
        <dbReference type="Proteomes" id="UP000002026"/>
    </source>
</evidence>
<keyword evidence="3" id="KW-1133">Transmembrane helix</keyword>
<dbReference type="Proteomes" id="UP000002026">
    <property type="component" value="Chromosome"/>
</dbReference>
<evidence type="ECO:0000256" key="2">
    <source>
        <dbReference type="SAM" id="MobiDB-lite"/>
    </source>
</evidence>
<organism evidence="5 6">
    <name type="scientific">Slackia heliotrinireducens (strain ATCC 29202 / DSM 20476 / NCTC 11029 / RHS 1)</name>
    <name type="common">Peptococcus heliotrinreducens</name>
    <dbReference type="NCBI Taxonomy" id="471855"/>
    <lineage>
        <taxon>Bacteria</taxon>
        <taxon>Bacillati</taxon>
        <taxon>Actinomycetota</taxon>
        <taxon>Coriobacteriia</taxon>
        <taxon>Eggerthellales</taxon>
        <taxon>Eggerthellaceae</taxon>
        <taxon>Slackia</taxon>
    </lineage>
</organism>
<evidence type="ECO:0000256" key="1">
    <source>
        <dbReference type="ARBA" id="ARBA00006068"/>
    </source>
</evidence>
<dbReference type="Gene3D" id="3.40.630.190">
    <property type="entry name" value="LCP protein"/>
    <property type="match status" value="1"/>
</dbReference>
<feature type="region of interest" description="Disordered" evidence="2">
    <location>
        <begin position="397"/>
        <end position="516"/>
    </location>
</feature>
<reference evidence="5 6" key="1">
    <citation type="journal article" date="2009" name="Stand. Genomic Sci.">
        <title>Complete genome sequence of Slackia heliotrinireducens type strain (RHS 1).</title>
        <authorList>
            <person name="Pukall R."/>
            <person name="Lapidus A."/>
            <person name="Nolan M."/>
            <person name="Copeland A."/>
            <person name="Glavina Del Rio T."/>
            <person name="Lucas S."/>
            <person name="Chen F."/>
            <person name="Tice H."/>
            <person name="Cheng J.F."/>
            <person name="Chertkov O."/>
            <person name="Bruce D."/>
            <person name="Goodwin L."/>
            <person name="Kuske C."/>
            <person name="Brettin T."/>
            <person name="Detter J.C."/>
            <person name="Han C."/>
            <person name="Pitluck S."/>
            <person name="Pati A."/>
            <person name="Mavrommatis K."/>
            <person name="Ivanova N."/>
            <person name="Ovchinnikova G."/>
            <person name="Chen A."/>
            <person name="Palaniappan K."/>
            <person name="Schneider S."/>
            <person name="Rohde M."/>
            <person name="Chain P."/>
            <person name="D'haeseleer P."/>
            <person name="Goker M."/>
            <person name="Bristow J."/>
            <person name="Eisen J.A."/>
            <person name="Markowitz V."/>
            <person name="Kyrpides N.C."/>
            <person name="Klenk H.P."/>
            <person name="Hugenholtz P."/>
        </authorList>
    </citation>
    <scope>NUCLEOTIDE SEQUENCE [LARGE SCALE GENOMIC DNA]</scope>
    <source>
        <strain evidence="6">ATCC 29202 / DSM 20476 / NCTC 11029 / RHS 1</strain>
    </source>
</reference>
<feature type="transmembrane region" description="Helical" evidence="3">
    <location>
        <begin position="64"/>
        <end position="90"/>
    </location>
</feature>
<evidence type="ECO:0000313" key="5">
    <source>
        <dbReference type="EMBL" id="ACV21265.1"/>
    </source>
</evidence>
<feature type="domain" description="Cell envelope-related transcriptional attenuator" evidence="4">
    <location>
        <begin position="143"/>
        <end position="289"/>
    </location>
</feature>
<dbReference type="Pfam" id="PF03816">
    <property type="entry name" value="LytR_cpsA_psr"/>
    <property type="match status" value="1"/>
</dbReference>
<sequence length="516" mass="55023">MPQAAQPTMVFDQPAVAGSVSPVAYSKTGSKRKERNASKKAAQVAQSSNPYVASAYKTKKKAPLALKILGAAVLVLALIGGGLAAFAYMYASNIDKNLSEGIDQSTLDILGENQIAPGDPFYMLIVGTDGSEARKETYGDTFRSDSMILARIDPVQKKVTLISLERDTYVNIEGYGPNKLNASAAYGGAPLVISTVQELAGVPISHYAQVDFDGFESAIDALGGVEVDVPIDIDDDRAGGQLSAGLQTLNGEQALILCRSRHAYDAYGSGDYYRMANQRLVLGAMVKKVLASDAVTQAEVVNAMSKYITTDLSVQDVLDLAAMFKGMDTSTDIYSAMTPTTSAYINGTWYEYLNVEEWQKMMARVDAGLPPYEDDAQNLNEGGVIDQNKAYLGKDPNMAVDTSGAQTTTTTPTPETEQTYDSSYYSGTDSGYYYEDPNTYYEDPNTYYEDPNAYYEDPSYYETPEEPPAEVDTGGGEYVDPGPVDSGGTGGTGGGDVPVEDGGDTGGGEALTEGGQ</sequence>
<dbReference type="KEGG" id="shi:Shel_01950"/>
<gene>
    <name evidence="5" type="ordered locus">Shel_01950</name>
</gene>
<proteinExistence type="inferred from homology"/>
<dbReference type="InterPro" id="IPR004474">
    <property type="entry name" value="LytR_CpsA_psr"/>
</dbReference>
<dbReference type="eggNOG" id="COG1316">
    <property type="taxonomic scope" value="Bacteria"/>
</dbReference>
<evidence type="ECO:0000259" key="4">
    <source>
        <dbReference type="Pfam" id="PF03816"/>
    </source>
</evidence>
<dbReference type="STRING" id="471855.Shel_01950"/>
<feature type="compositionally biased region" description="Gly residues" evidence="2">
    <location>
        <begin position="504"/>
        <end position="516"/>
    </location>
</feature>
<name>C7N1H3_SLAHD</name>
<comment type="similarity">
    <text evidence="1">Belongs to the LytR/CpsA/Psr (LCP) family.</text>
</comment>
<evidence type="ECO:0000256" key="3">
    <source>
        <dbReference type="SAM" id="Phobius"/>
    </source>
</evidence>
<protein>
    <submittedName>
        <fullName evidence="5">Cell envelope-related function transcriptional attenuator common domain protein</fullName>
    </submittedName>
</protein>
<dbReference type="PANTHER" id="PTHR33392">
    <property type="entry name" value="POLYISOPRENYL-TEICHOIC ACID--PEPTIDOGLYCAN TEICHOIC ACID TRANSFERASE TAGU"/>
    <property type="match status" value="1"/>
</dbReference>